<gene>
    <name evidence="4" type="ORF">JV38_12715</name>
    <name evidence="5" type="ORF">KU73_00340</name>
</gene>
<feature type="domain" description="Deacetylase sirtuin-type" evidence="3">
    <location>
        <begin position="1"/>
        <end position="280"/>
    </location>
</feature>
<dbReference type="PANTHER" id="PTHR11085">
    <property type="entry name" value="NAD-DEPENDENT PROTEIN DEACYLASE SIRTUIN-5, MITOCHONDRIAL-RELATED"/>
    <property type="match status" value="1"/>
</dbReference>
<dbReference type="Proteomes" id="UP000029436">
    <property type="component" value="Unassembled WGS sequence"/>
</dbReference>
<comment type="caution">
    <text evidence="4">The sequence shown here is derived from an EMBL/GenBank/DDBJ whole genome shotgun (WGS) entry which is preliminary data.</text>
</comment>
<keyword evidence="2" id="KW-0479">Metal-binding</keyword>
<evidence type="ECO:0000259" key="3">
    <source>
        <dbReference type="PROSITE" id="PS50305"/>
    </source>
</evidence>
<feature type="binding site" evidence="2">
    <location>
        <position position="172"/>
    </location>
    <ligand>
        <name>Zn(2+)</name>
        <dbReference type="ChEBI" id="CHEBI:29105"/>
    </ligand>
</feature>
<evidence type="ECO:0000313" key="7">
    <source>
        <dbReference type="Proteomes" id="UP000029436"/>
    </source>
</evidence>
<evidence type="ECO:0000256" key="2">
    <source>
        <dbReference type="PROSITE-ProRule" id="PRU00236"/>
    </source>
</evidence>
<keyword evidence="7" id="KW-1185">Reference proteome</keyword>
<feature type="binding site" evidence="2">
    <location>
        <position position="175"/>
    </location>
    <ligand>
        <name>Zn(2+)</name>
        <dbReference type="ChEBI" id="CHEBI:29105"/>
    </ligand>
</feature>
<sequence length="286" mass="32193">MTRELTSAAHSIQEADAIIIGASNGLSIAAGIHLFAEDAAFMDKFGDFRLQHGFRNIIRGCFHSFPRESEKWAFFSRVFDYFLHDRMPDPVIADLYNLVKDKNYFVVTSNIDAHFPVGGFAPERVFEFEGNCRNLQCAAACHDQLYPGDELLIAMAREQYDGQVPVELIPECPKCGGHMQVHIETSRLFLKGAQWQEHQKAFSDFLTEAEEKKIVFLELGVGARNQLIKAPFMSRVHQEPHARYITFNVGAELYIPDAIASKSIGLDGDIGYHLRQLVSLVHPSSC</sequence>
<evidence type="ECO:0000256" key="1">
    <source>
        <dbReference type="ARBA" id="ARBA00023027"/>
    </source>
</evidence>
<accession>A0AAW3EHK0</accession>
<reference evidence="6 7" key="1">
    <citation type="submission" date="2014-08" db="EMBL/GenBank/DDBJ databases">
        <title>Genome sequences of NCPPB Pectobacterium isolates.</title>
        <authorList>
            <person name="Glover R.H."/>
            <person name="Sapp M."/>
            <person name="Elphinstone J."/>
        </authorList>
    </citation>
    <scope>NUCLEOTIDE SEQUENCE [LARGE SCALE GENOMIC DNA]</scope>
    <source>
        <strain evidence="4 6">NCPPB 3701</strain>
        <strain evidence="5 7">NCPPB3702</strain>
    </source>
</reference>
<keyword evidence="1" id="KW-0520">NAD</keyword>
<comment type="caution">
    <text evidence="2">Lacks conserved residue(s) required for the propagation of feature annotation.</text>
</comment>
<dbReference type="EMBL" id="JQOH01000001">
    <property type="protein sequence ID" value="KGA30399.1"/>
    <property type="molecule type" value="Genomic_DNA"/>
</dbReference>
<dbReference type="GO" id="GO:0046872">
    <property type="term" value="F:metal ion binding"/>
    <property type="evidence" value="ECO:0007669"/>
    <property type="project" value="UniProtKB-KW"/>
</dbReference>
<dbReference type="GO" id="GO:0070403">
    <property type="term" value="F:NAD+ binding"/>
    <property type="evidence" value="ECO:0007669"/>
    <property type="project" value="TreeGrafter"/>
</dbReference>
<dbReference type="InterPro" id="IPR026590">
    <property type="entry name" value="Ssirtuin_cat_dom"/>
</dbReference>
<proteinExistence type="predicted"/>
<organism evidence="4 6">
    <name type="scientific">Pectobacterium wasabiae</name>
    <dbReference type="NCBI Taxonomy" id="55208"/>
    <lineage>
        <taxon>Bacteria</taxon>
        <taxon>Pseudomonadati</taxon>
        <taxon>Pseudomonadota</taxon>
        <taxon>Gammaproteobacteria</taxon>
        <taxon>Enterobacterales</taxon>
        <taxon>Pectobacteriaceae</taxon>
        <taxon>Pectobacterium</taxon>
    </lineage>
</organism>
<dbReference type="InterPro" id="IPR050134">
    <property type="entry name" value="NAD-dep_sirtuin_deacylases"/>
</dbReference>
<keyword evidence="2" id="KW-0862">Zinc</keyword>
<evidence type="ECO:0000313" key="5">
    <source>
        <dbReference type="EMBL" id="KGA30399.1"/>
    </source>
</evidence>
<feature type="binding site" evidence="2">
    <location>
        <position position="141"/>
    </location>
    <ligand>
        <name>Zn(2+)</name>
        <dbReference type="ChEBI" id="CHEBI:29105"/>
    </ligand>
</feature>
<dbReference type="Proteomes" id="UP000029257">
    <property type="component" value="Unassembled WGS sequence"/>
</dbReference>
<dbReference type="EMBL" id="JQHP01000006">
    <property type="protein sequence ID" value="KFX05545.1"/>
    <property type="molecule type" value="Genomic_DNA"/>
</dbReference>
<dbReference type="InterPro" id="IPR029035">
    <property type="entry name" value="DHS-like_NAD/FAD-binding_dom"/>
</dbReference>
<dbReference type="AlphaFoldDB" id="A0AAW3EHK0"/>
<protein>
    <recommendedName>
        <fullName evidence="3">Deacetylase sirtuin-type domain-containing protein</fullName>
    </recommendedName>
</protein>
<dbReference type="PANTHER" id="PTHR11085:SF10">
    <property type="entry name" value="NAD-DEPENDENT PROTEIN DEACYLASE SIRTUIN-5, MITOCHONDRIAL-RELATED"/>
    <property type="match status" value="1"/>
</dbReference>
<dbReference type="Gene3D" id="3.40.50.1220">
    <property type="entry name" value="TPP-binding domain"/>
    <property type="match status" value="1"/>
</dbReference>
<evidence type="ECO:0000313" key="6">
    <source>
        <dbReference type="Proteomes" id="UP000029257"/>
    </source>
</evidence>
<dbReference type="SUPFAM" id="SSF52467">
    <property type="entry name" value="DHS-like NAD/FAD-binding domain"/>
    <property type="match status" value="1"/>
</dbReference>
<dbReference type="RefSeq" id="WP_005967024.1">
    <property type="nucleotide sequence ID" value="NZ_JQHP01000006.1"/>
</dbReference>
<evidence type="ECO:0000313" key="4">
    <source>
        <dbReference type="EMBL" id="KFX05545.1"/>
    </source>
</evidence>
<feature type="binding site" evidence="2">
    <location>
        <position position="137"/>
    </location>
    <ligand>
        <name>Zn(2+)</name>
        <dbReference type="ChEBI" id="CHEBI:29105"/>
    </ligand>
</feature>
<name>A0AAW3EHK0_9GAMM</name>
<dbReference type="GO" id="GO:0017136">
    <property type="term" value="F:histone deacetylase activity, NAD-dependent"/>
    <property type="evidence" value="ECO:0007669"/>
    <property type="project" value="TreeGrafter"/>
</dbReference>
<dbReference type="PROSITE" id="PS50305">
    <property type="entry name" value="SIRTUIN"/>
    <property type="match status" value="1"/>
</dbReference>